<gene>
    <name evidence="1" type="ORF">QLQ12_32475</name>
</gene>
<sequence length="59" mass="6351">MDLSPADVETDLIDLSEVSLATLYRCDHAALEDSVERLLAQVDRPRSNLGGTGPPGRVD</sequence>
<evidence type="ECO:0008006" key="3">
    <source>
        <dbReference type="Google" id="ProtNLM"/>
    </source>
</evidence>
<proteinExistence type="predicted"/>
<evidence type="ECO:0000313" key="1">
    <source>
        <dbReference type="EMBL" id="MDI6103335.1"/>
    </source>
</evidence>
<dbReference type="EMBL" id="JASCTH010000025">
    <property type="protein sequence ID" value="MDI6103335.1"/>
    <property type="molecule type" value="Genomic_DNA"/>
</dbReference>
<protein>
    <recommendedName>
        <fullName evidence="3">FXSXX-COOH protein</fullName>
    </recommendedName>
</protein>
<evidence type="ECO:0000313" key="2">
    <source>
        <dbReference type="Proteomes" id="UP001241758"/>
    </source>
</evidence>
<organism evidence="1 2">
    <name type="scientific">Actinoplanes sandaracinus</name>
    <dbReference type="NCBI Taxonomy" id="3045177"/>
    <lineage>
        <taxon>Bacteria</taxon>
        <taxon>Bacillati</taxon>
        <taxon>Actinomycetota</taxon>
        <taxon>Actinomycetes</taxon>
        <taxon>Micromonosporales</taxon>
        <taxon>Micromonosporaceae</taxon>
        <taxon>Actinoplanes</taxon>
    </lineage>
</organism>
<keyword evidence="2" id="KW-1185">Reference proteome</keyword>
<reference evidence="1 2" key="1">
    <citation type="submission" date="2023-05" db="EMBL/GenBank/DDBJ databases">
        <title>Actinoplanes sp. NEAU-A12 genome sequencing.</title>
        <authorList>
            <person name="Wang Z.-S."/>
        </authorList>
    </citation>
    <scope>NUCLEOTIDE SEQUENCE [LARGE SCALE GENOMIC DNA]</scope>
    <source>
        <strain evidence="1 2">NEAU-A12</strain>
    </source>
</reference>
<name>A0ABT6WUE8_9ACTN</name>
<comment type="caution">
    <text evidence="1">The sequence shown here is derived from an EMBL/GenBank/DDBJ whole genome shotgun (WGS) entry which is preliminary data.</text>
</comment>
<accession>A0ABT6WUE8</accession>
<dbReference type="RefSeq" id="WP_282764362.1">
    <property type="nucleotide sequence ID" value="NZ_JASCTH010000025.1"/>
</dbReference>
<dbReference type="Proteomes" id="UP001241758">
    <property type="component" value="Unassembled WGS sequence"/>
</dbReference>